<keyword evidence="4" id="KW-0804">Transcription</keyword>
<evidence type="ECO:0000259" key="5">
    <source>
        <dbReference type="PROSITE" id="PS50045"/>
    </source>
</evidence>
<dbReference type="AlphaFoldDB" id="A0A4Z0RAG3"/>
<keyword evidence="2" id="KW-0067">ATP-binding</keyword>
<dbReference type="OrthoDB" id="1805326at2"/>
<dbReference type="InterPro" id="IPR025662">
    <property type="entry name" value="Sigma_54_int_dom_ATP-bd_1"/>
</dbReference>
<dbReference type="GO" id="GO:0006355">
    <property type="term" value="P:regulation of DNA-templated transcription"/>
    <property type="evidence" value="ECO:0007669"/>
    <property type="project" value="InterPro"/>
</dbReference>
<dbReference type="Pfam" id="PF25601">
    <property type="entry name" value="AAA_lid_14"/>
    <property type="match status" value="1"/>
</dbReference>
<dbReference type="GO" id="GO:0043565">
    <property type="term" value="F:sequence-specific DNA binding"/>
    <property type="evidence" value="ECO:0007669"/>
    <property type="project" value="InterPro"/>
</dbReference>
<sequence>MNNTDLMLSSIIRNSEKSVFDQTIRTEDKIYIERVKQLKLEILKGVANPSEVDLVQPEIIDSWIRSRNYGLEVNQSPRTSPVIPKADMENLLVENRSLINATLSSLRQFEPLLHVNYDVLLSDPNGVFLLTMLGENNKIAYESFNLVPGTVWNEQTIGTSAMSLVPVLKRPIQVCGPEIYLDDFHTVASSSAPIFDIKDNLAGILSIATVNYQCVNSLNLSLAASIAALIQKEFQLTMYKEMDKATNEVSDEALITIDGQGFIIYVNQAAVSLFRHMGSSLIGRPLDSLFGDQSKIKKALKSGQPLSNTEIVIPKLGTRQCSVRPIKDQQGSRFGCLIVMKRAKTTHATTNGDAFAAIIGSSAPIRETVSLTRRFAGCESNILLQGESGTGKELFARAIHSISRPNCPFVAVNCGAIPKTLAESELFGYEGGSFTGAERQGRQGKIEYAGNGTLFLDEIGDLPLELQPILLRVLEEKQIVRVGGTRSIQADFQLIAASNRNLFDLMKKGLFREDLYYRLAIFKIVIPPLRERGQDILLLSDHFLSALAQKREIPSPTLNRAAKTILLQYSWPGNVRQLLNCLTYAASLACDGVIRLENLPEEIRLTPAPSEKEPAPHPEMESIRQALQKSGHNVSDAARSLGLSRATLYRKIRHYGL</sequence>
<accession>A0A4Z0RAG3</accession>
<dbReference type="InterPro" id="IPR035965">
    <property type="entry name" value="PAS-like_dom_sf"/>
</dbReference>
<protein>
    <submittedName>
        <fullName evidence="6">PAS domain-containing protein</fullName>
    </submittedName>
</protein>
<dbReference type="InterPro" id="IPR029016">
    <property type="entry name" value="GAF-like_dom_sf"/>
</dbReference>
<dbReference type="Gene3D" id="1.10.10.60">
    <property type="entry name" value="Homeodomain-like"/>
    <property type="match status" value="1"/>
</dbReference>
<feature type="domain" description="Sigma-54 factor interaction" evidence="5">
    <location>
        <begin position="358"/>
        <end position="587"/>
    </location>
</feature>
<dbReference type="InterPro" id="IPR058031">
    <property type="entry name" value="AAA_lid_NorR"/>
</dbReference>
<dbReference type="CDD" id="cd00130">
    <property type="entry name" value="PAS"/>
    <property type="match status" value="1"/>
</dbReference>
<dbReference type="InterPro" id="IPR000014">
    <property type="entry name" value="PAS"/>
</dbReference>
<dbReference type="InterPro" id="IPR013656">
    <property type="entry name" value="PAS_4"/>
</dbReference>
<evidence type="ECO:0000256" key="2">
    <source>
        <dbReference type="ARBA" id="ARBA00022840"/>
    </source>
</evidence>
<dbReference type="Pfam" id="PF02954">
    <property type="entry name" value="HTH_8"/>
    <property type="match status" value="1"/>
</dbReference>
<evidence type="ECO:0000256" key="4">
    <source>
        <dbReference type="ARBA" id="ARBA00023163"/>
    </source>
</evidence>
<dbReference type="Proteomes" id="UP000298460">
    <property type="component" value="Unassembled WGS sequence"/>
</dbReference>
<dbReference type="RefSeq" id="WP_135545830.1">
    <property type="nucleotide sequence ID" value="NZ_SPQQ01000002.1"/>
</dbReference>
<dbReference type="PROSITE" id="PS00675">
    <property type="entry name" value="SIGMA54_INTERACT_1"/>
    <property type="match status" value="1"/>
</dbReference>
<dbReference type="SUPFAM" id="SSF55785">
    <property type="entry name" value="PYP-like sensor domain (PAS domain)"/>
    <property type="match status" value="1"/>
</dbReference>
<evidence type="ECO:0000313" key="7">
    <source>
        <dbReference type="Proteomes" id="UP000298460"/>
    </source>
</evidence>
<dbReference type="FunFam" id="3.40.50.300:FF:000006">
    <property type="entry name" value="DNA-binding transcriptional regulator NtrC"/>
    <property type="match status" value="1"/>
</dbReference>
<name>A0A4Z0RAG3_9FIRM</name>
<dbReference type="PANTHER" id="PTHR32071:SF57">
    <property type="entry name" value="C4-DICARBOXYLATE TRANSPORT TRANSCRIPTIONAL REGULATORY PROTEIN DCTD"/>
    <property type="match status" value="1"/>
</dbReference>
<dbReference type="PANTHER" id="PTHR32071">
    <property type="entry name" value="TRANSCRIPTIONAL REGULATORY PROTEIN"/>
    <property type="match status" value="1"/>
</dbReference>
<comment type="caution">
    <text evidence="6">The sequence shown here is derived from an EMBL/GenBank/DDBJ whole genome shotgun (WGS) entry which is preliminary data.</text>
</comment>
<dbReference type="PROSITE" id="PS00688">
    <property type="entry name" value="SIGMA54_INTERACT_3"/>
    <property type="match status" value="1"/>
</dbReference>
<dbReference type="SUPFAM" id="SSF46689">
    <property type="entry name" value="Homeodomain-like"/>
    <property type="match status" value="1"/>
</dbReference>
<gene>
    <name evidence="6" type="ORF">E4K67_07835</name>
</gene>
<dbReference type="Gene3D" id="3.40.50.300">
    <property type="entry name" value="P-loop containing nucleotide triphosphate hydrolases"/>
    <property type="match status" value="1"/>
</dbReference>
<dbReference type="PRINTS" id="PR01590">
    <property type="entry name" value="HTHFIS"/>
</dbReference>
<evidence type="ECO:0000256" key="3">
    <source>
        <dbReference type="ARBA" id="ARBA00023015"/>
    </source>
</evidence>
<keyword evidence="3" id="KW-0805">Transcription regulation</keyword>
<dbReference type="GO" id="GO:0005524">
    <property type="term" value="F:ATP binding"/>
    <property type="evidence" value="ECO:0007669"/>
    <property type="project" value="UniProtKB-KW"/>
</dbReference>
<proteinExistence type="predicted"/>
<dbReference type="InterPro" id="IPR003593">
    <property type="entry name" value="AAA+_ATPase"/>
</dbReference>
<dbReference type="InterPro" id="IPR009057">
    <property type="entry name" value="Homeodomain-like_sf"/>
</dbReference>
<dbReference type="SUPFAM" id="SSF52540">
    <property type="entry name" value="P-loop containing nucleoside triphosphate hydrolases"/>
    <property type="match status" value="1"/>
</dbReference>
<evidence type="ECO:0000256" key="1">
    <source>
        <dbReference type="ARBA" id="ARBA00022741"/>
    </source>
</evidence>
<dbReference type="SMART" id="SM00382">
    <property type="entry name" value="AAA"/>
    <property type="match status" value="1"/>
</dbReference>
<dbReference type="Gene3D" id="3.30.450.20">
    <property type="entry name" value="PAS domain"/>
    <property type="match status" value="1"/>
</dbReference>
<dbReference type="InterPro" id="IPR027417">
    <property type="entry name" value="P-loop_NTPase"/>
</dbReference>
<organism evidence="6 7">
    <name type="scientific">Desulfosporosinus fructosivorans</name>
    <dbReference type="NCBI Taxonomy" id="2018669"/>
    <lineage>
        <taxon>Bacteria</taxon>
        <taxon>Bacillati</taxon>
        <taxon>Bacillota</taxon>
        <taxon>Clostridia</taxon>
        <taxon>Eubacteriales</taxon>
        <taxon>Desulfitobacteriaceae</taxon>
        <taxon>Desulfosporosinus</taxon>
    </lineage>
</organism>
<dbReference type="PROSITE" id="PS50045">
    <property type="entry name" value="SIGMA54_INTERACT_4"/>
    <property type="match status" value="1"/>
</dbReference>
<dbReference type="InterPro" id="IPR025944">
    <property type="entry name" value="Sigma_54_int_dom_CS"/>
</dbReference>
<dbReference type="InterPro" id="IPR002197">
    <property type="entry name" value="HTH_Fis"/>
</dbReference>
<dbReference type="Gene3D" id="3.30.450.40">
    <property type="match status" value="1"/>
</dbReference>
<dbReference type="Pfam" id="PF00158">
    <property type="entry name" value="Sigma54_activat"/>
    <property type="match status" value="1"/>
</dbReference>
<dbReference type="EMBL" id="SPQQ01000002">
    <property type="protein sequence ID" value="TGE39335.1"/>
    <property type="molecule type" value="Genomic_DNA"/>
</dbReference>
<evidence type="ECO:0000313" key="6">
    <source>
        <dbReference type="EMBL" id="TGE39335.1"/>
    </source>
</evidence>
<dbReference type="InterPro" id="IPR002078">
    <property type="entry name" value="Sigma_54_int"/>
</dbReference>
<keyword evidence="1" id="KW-0547">Nucleotide-binding</keyword>
<keyword evidence="7" id="KW-1185">Reference proteome</keyword>
<reference evidence="6 7" key="1">
    <citation type="submission" date="2019-03" db="EMBL/GenBank/DDBJ databases">
        <title>Draft Genome Sequence of Desulfosporosinus fructosivorans Strain 63.6F, Isolated from Marine Sediment in the Baltic Sea.</title>
        <authorList>
            <person name="Hausmann B."/>
            <person name="Vandieken V."/>
            <person name="Pjevac P."/>
            <person name="Schreck K."/>
            <person name="Herbold C.W."/>
            <person name="Loy A."/>
        </authorList>
    </citation>
    <scope>NUCLEOTIDE SEQUENCE [LARGE SCALE GENOMIC DNA]</scope>
    <source>
        <strain evidence="6 7">63.6F</strain>
    </source>
</reference>
<dbReference type="CDD" id="cd00009">
    <property type="entry name" value="AAA"/>
    <property type="match status" value="1"/>
</dbReference>
<dbReference type="Gene3D" id="1.10.8.60">
    <property type="match status" value="1"/>
</dbReference>
<dbReference type="Pfam" id="PF08448">
    <property type="entry name" value="PAS_4"/>
    <property type="match status" value="1"/>
</dbReference>